<protein>
    <recommendedName>
        <fullName evidence="7">Glycine transporter domain-containing protein</fullName>
    </recommendedName>
</protein>
<feature type="domain" description="Glycine transporter" evidence="7">
    <location>
        <begin position="181"/>
        <end position="256"/>
    </location>
</feature>
<dbReference type="PROSITE" id="PS51257">
    <property type="entry name" value="PROKAR_LIPOPROTEIN"/>
    <property type="match status" value="1"/>
</dbReference>
<accession>A0A830HNH6</accession>
<dbReference type="EMBL" id="BNJQ01000021">
    <property type="protein sequence ID" value="GHP08482.1"/>
    <property type="molecule type" value="Genomic_DNA"/>
</dbReference>
<dbReference type="GO" id="GO:0005886">
    <property type="term" value="C:plasma membrane"/>
    <property type="evidence" value="ECO:0007669"/>
    <property type="project" value="UniProtKB-SubCell"/>
</dbReference>
<comment type="subcellular location">
    <subcellularLocation>
        <location evidence="1">Cell membrane</location>
        <topology evidence="1">Multi-pass membrane protein</topology>
    </subcellularLocation>
</comment>
<evidence type="ECO:0000313" key="8">
    <source>
        <dbReference type="EMBL" id="GHP08482.1"/>
    </source>
</evidence>
<name>A0A830HNH6_9CHLO</name>
<organism evidence="8 9">
    <name type="scientific">Pycnococcus provasolii</name>
    <dbReference type="NCBI Taxonomy" id="41880"/>
    <lineage>
        <taxon>Eukaryota</taxon>
        <taxon>Viridiplantae</taxon>
        <taxon>Chlorophyta</taxon>
        <taxon>Pseudoscourfieldiophyceae</taxon>
        <taxon>Pseudoscourfieldiales</taxon>
        <taxon>Pycnococcaceae</taxon>
        <taxon>Pycnococcus</taxon>
    </lineage>
</organism>
<comment type="caution">
    <text evidence="8">The sequence shown here is derived from an EMBL/GenBank/DDBJ whole genome shotgun (WGS) entry which is preliminary data.</text>
</comment>
<evidence type="ECO:0000256" key="5">
    <source>
        <dbReference type="ARBA" id="ARBA00023136"/>
    </source>
</evidence>
<dbReference type="Pfam" id="PF03458">
    <property type="entry name" value="Gly_transporter"/>
    <property type="match status" value="2"/>
</dbReference>
<keyword evidence="2" id="KW-1003">Cell membrane</keyword>
<dbReference type="PANTHER" id="PTHR30506:SF3">
    <property type="entry name" value="UPF0126 INNER MEMBRANE PROTEIN YADS-RELATED"/>
    <property type="match status" value="1"/>
</dbReference>
<dbReference type="OrthoDB" id="67004at2759"/>
<keyword evidence="9" id="KW-1185">Reference proteome</keyword>
<evidence type="ECO:0000256" key="2">
    <source>
        <dbReference type="ARBA" id="ARBA00022475"/>
    </source>
</evidence>
<evidence type="ECO:0000256" key="6">
    <source>
        <dbReference type="SAM" id="Phobius"/>
    </source>
</evidence>
<proteinExistence type="predicted"/>
<keyword evidence="5 6" id="KW-0472">Membrane</keyword>
<evidence type="ECO:0000256" key="1">
    <source>
        <dbReference type="ARBA" id="ARBA00004651"/>
    </source>
</evidence>
<dbReference type="Proteomes" id="UP000660262">
    <property type="component" value="Unassembled WGS sequence"/>
</dbReference>
<sequence>MEIKFSGVSFLKIVHIKNTMASLSLFACSFRRSLPLFYKEVPVTFTFRSLRDIRSSQCVPVHACVPPHHGVRLITGYASGGYKHTLLGHRGVRFQLHANPTTTPPPSSPSSATMWGIARTFVNNTHNNNNSNSSKAAAAAAANATARFATKAAAAGAEIPTPVPGLLPRFPEPNAGGLLRFLDYVGTVAFASSGALTASAAGMDALGCGIVGTITAVGGGTVRDFLLGVRGPCFWMAEAEYLYMCIATTAATFFLWPNISQSQMNPTAEAVIETGDFLGLGAFCVIGAHNGVRAGVPLVAAAICGMATATFGGVIRDTLCKRPVRILHSHQELYATCALVGATSYLASRGAGLPTALNIFVGMGAAFALRYASMNYGLRLPTLSSSKRNLTVEPISVKKP</sequence>
<feature type="domain" description="Glycine transporter" evidence="7">
    <location>
        <begin position="276"/>
        <end position="347"/>
    </location>
</feature>
<feature type="transmembrane region" description="Helical" evidence="6">
    <location>
        <begin position="357"/>
        <end position="378"/>
    </location>
</feature>
<keyword evidence="3 6" id="KW-0812">Transmembrane</keyword>
<evidence type="ECO:0000259" key="7">
    <source>
        <dbReference type="Pfam" id="PF03458"/>
    </source>
</evidence>
<feature type="transmembrane region" description="Helical" evidence="6">
    <location>
        <begin position="241"/>
        <end position="259"/>
    </location>
</feature>
<dbReference type="InterPro" id="IPR005115">
    <property type="entry name" value="Gly_transporter"/>
</dbReference>
<dbReference type="PANTHER" id="PTHR30506">
    <property type="entry name" value="INNER MEMBRANE PROTEIN"/>
    <property type="match status" value="1"/>
</dbReference>
<evidence type="ECO:0000256" key="3">
    <source>
        <dbReference type="ARBA" id="ARBA00022692"/>
    </source>
</evidence>
<evidence type="ECO:0000313" key="9">
    <source>
        <dbReference type="Proteomes" id="UP000660262"/>
    </source>
</evidence>
<feature type="transmembrane region" description="Helical" evidence="6">
    <location>
        <begin position="294"/>
        <end position="312"/>
    </location>
</feature>
<evidence type="ECO:0000256" key="4">
    <source>
        <dbReference type="ARBA" id="ARBA00022989"/>
    </source>
</evidence>
<gene>
    <name evidence="8" type="ORF">PPROV_000722000</name>
</gene>
<reference evidence="8" key="1">
    <citation type="submission" date="2020-10" db="EMBL/GenBank/DDBJ databases">
        <title>Unveiling of a novel bifunctional photoreceptor, Dualchrome1, isolated from a cosmopolitan green alga.</title>
        <authorList>
            <person name="Suzuki S."/>
            <person name="Kawachi M."/>
        </authorList>
    </citation>
    <scope>NUCLEOTIDE SEQUENCE</scope>
    <source>
        <strain evidence="8">NIES 2893</strain>
    </source>
</reference>
<keyword evidence="4 6" id="KW-1133">Transmembrane helix</keyword>
<dbReference type="AlphaFoldDB" id="A0A830HNH6"/>